<evidence type="ECO:0000313" key="2">
    <source>
        <dbReference type="EMBL" id="CAB4896704.1"/>
    </source>
</evidence>
<accession>A0A6J7FSA4</accession>
<keyword evidence="1" id="KW-1133">Transmembrane helix</keyword>
<keyword evidence="1" id="KW-0812">Transmembrane</keyword>
<keyword evidence="1" id="KW-0472">Membrane</keyword>
<dbReference type="EMBL" id="CAFBMK010000011">
    <property type="protein sequence ID" value="CAB4896704.1"/>
    <property type="molecule type" value="Genomic_DNA"/>
</dbReference>
<dbReference type="PROSITE" id="PS51257">
    <property type="entry name" value="PROKAR_LIPOPROTEIN"/>
    <property type="match status" value="1"/>
</dbReference>
<name>A0A6J7FSA4_9ZZZZ</name>
<sequence>MAIRARWAQTNQRFVALLAVLVLACSVVVHHSGATHEMGGMHGGDHSMAATAMCVGTIAATVAIVGLVAAVVRRRRTVPRPLRALLPAVVRIVPAGPLPRARSSPLYLQYEVLRR</sequence>
<proteinExistence type="predicted"/>
<evidence type="ECO:0000256" key="1">
    <source>
        <dbReference type="SAM" id="Phobius"/>
    </source>
</evidence>
<feature type="transmembrane region" description="Helical" evidence="1">
    <location>
        <begin position="49"/>
        <end position="72"/>
    </location>
</feature>
<gene>
    <name evidence="2" type="ORF">UFOPK3564_00340</name>
</gene>
<dbReference type="AlphaFoldDB" id="A0A6J7FSA4"/>
<protein>
    <submittedName>
        <fullName evidence="2">Unannotated protein</fullName>
    </submittedName>
</protein>
<reference evidence="2" key="1">
    <citation type="submission" date="2020-05" db="EMBL/GenBank/DDBJ databases">
        <authorList>
            <person name="Chiriac C."/>
            <person name="Salcher M."/>
            <person name="Ghai R."/>
            <person name="Kavagutti S V."/>
        </authorList>
    </citation>
    <scope>NUCLEOTIDE SEQUENCE</scope>
</reference>
<organism evidence="2">
    <name type="scientific">freshwater metagenome</name>
    <dbReference type="NCBI Taxonomy" id="449393"/>
    <lineage>
        <taxon>unclassified sequences</taxon>
        <taxon>metagenomes</taxon>
        <taxon>ecological metagenomes</taxon>
    </lineage>
</organism>